<evidence type="ECO:0000313" key="2">
    <source>
        <dbReference type="EMBL" id="CAF1662158.1"/>
    </source>
</evidence>
<name>A0A815FMF6_ADIRI</name>
<protein>
    <submittedName>
        <fullName evidence="1">Uncharacterized protein</fullName>
    </submittedName>
</protein>
<sequence length="292" mass="33602">MSTSPRQVPIEISLWMEKDVKLEKLGERGSLMPTDTKQNAILNRQFFADMYDLSTERYRTMTRSDLDKKNFLEQQRARAERGMPGLLPYIAQTTPLTNRSLASSILSLNKSDQSILSTFQPASSRSIAQSNIQSKTSKLQPITPKVLTKRKQESMERINRLAQPRGRPYHSLDHVRSHYIQPITVKDLFGEVDDTSNVNSHLSDKSRTGVNDQRFQQLIENCEDVHIPKTTSPLRTVQDIVESNPSLQDDEGRWMMTNKTPHRSVQFKKHIQKLSKQFTSPKHTHLIDLFIC</sequence>
<dbReference type="EMBL" id="CAJNOR010011551">
    <property type="protein sequence ID" value="CAF1662158.1"/>
    <property type="molecule type" value="Genomic_DNA"/>
</dbReference>
<comment type="caution">
    <text evidence="1">The sequence shown here is derived from an EMBL/GenBank/DDBJ whole genome shotgun (WGS) entry which is preliminary data.</text>
</comment>
<proteinExistence type="predicted"/>
<evidence type="ECO:0000313" key="1">
    <source>
        <dbReference type="EMBL" id="CAF1327482.1"/>
    </source>
</evidence>
<dbReference type="OrthoDB" id="9989748at2759"/>
<dbReference type="AlphaFoldDB" id="A0A815FMF6"/>
<organism evidence="1 4">
    <name type="scientific">Adineta ricciae</name>
    <name type="common">Rotifer</name>
    <dbReference type="NCBI Taxonomy" id="249248"/>
    <lineage>
        <taxon>Eukaryota</taxon>
        <taxon>Metazoa</taxon>
        <taxon>Spiralia</taxon>
        <taxon>Gnathifera</taxon>
        <taxon>Rotifera</taxon>
        <taxon>Eurotatoria</taxon>
        <taxon>Bdelloidea</taxon>
        <taxon>Adinetida</taxon>
        <taxon>Adinetidae</taxon>
        <taxon>Adineta</taxon>
    </lineage>
</organism>
<dbReference type="EMBL" id="CAJNOJ010000240">
    <property type="protein sequence ID" value="CAF1327482.1"/>
    <property type="molecule type" value="Genomic_DNA"/>
</dbReference>
<evidence type="ECO:0000313" key="4">
    <source>
        <dbReference type="Proteomes" id="UP000663852"/>
    </source>
</evidence>
<evidence type="ECO:0000313" key="3">
    <source>
        <dbReference type="Proteomes" id="UP000663828"/>
    </source>
</evidence>
<reference evidence="1" key="1">
    <citation type="submission" date="2021-02" db="EMBL/GenBank/DDBJ databases">
        <authorList>
            <person name="Nowell W R."/>
        </authorList>
    </citation>
    <scope>NUCLEOTIDE SEQUENCE</scope>
</reference>
<accession>A0A815FMF6</accession>
<gene>
    <name evidence="1" type="ORF">EDS130_LOCUS31998</name>
    <name evidence="2" type="ORF">XAT740_LOCUS57085</name>
</gene>
<keyword evidence="3" id="KW-1185">Reference proteome</keyword>
<dbReference type="Proteomes" id="UP000663828">
    <property type="component" value="Unassembled WGS sequence"/>
</dbReference>
<dbReference type="Proteomes" id="UP000663852">
    <property type="component" value="Unassembled WGS sequence"/>
</dbReference>